<evidence type="ECO:0000256" key="9">
    <source>
        <dbReference type="ARBA" id="ARBA00022833"/>
    </source>
</evidence>
<evidence type="ECO:0000313" key="20">
    <source>
        <dbReference type="Proteomes" id="UP000567795"/>
    </source>
</evidence>
<gene>
    <name evidence="19" type="ORF">FHU37_000923</name>
</gene>
<evidence type="ECO:0000256" key="11">
    <source>
        <dbReference type="ARBA" id="ARBA00023049"/>
    </source>
</evidence>
<evidence type="ECO:0000256" key="8">
    <source>
        <dbReference type="ARBA" id="ARBA00022801"/>
    </source>
</evidence>
<keyword evidence="3 14" id="KW-1003">Cell membrane</keyword>
<dbReference type="AlphaFoldDB" id="A0A852ZRS4"/>
<keyword evidence="13 14" id="KW-0472">Membrane</keyword>
<keyword evidence="6 14" id="KW-0479">Metal-binding</keyword>
<feature type="transmembrane region" description="Helical" evidence="14">
    <location>
        <begin position="45"/>
        <end position="65"/>
    </location>
</feature>
<name>A0A852ZRS4_9ACTN</name>
<dbReference type="GO" id="GO:0005886">
    <property type="term" value="C:plasma membrane"/>
    <property type="evidence" value="ECO:0007669"/>
    <property type="project" value="UniProtKB-SubCell"/>
</dbReference>
<dbReference type="PIRSF" id="PIRSF006404">
    <property type="entry name" value="UCP006404_Pept_M50_CBS"/>
    <property type="match status" value="1"/>
</dbReference>
<evidence type="ECO:0000256" key="2">
    <source>
        <dbReference type="ARBA" id="ARBA00007931"/>
    </source>
</evidence>
<dbReference type="Pfam" id="PF02163">
    <property type="entry name" value="Peptidase_M50"/>
    <property type="match status" value="2"/>
</dbReference>
<dbReference type="SUPFAM" id="SSF54631">
    <property type="entry name" value="CBS-domain pair"/>
    <property type="match status" value="1"/>
</dbReference>
<feature type="transmembrane region" description="Helical" evidence="14">
    <location>
        <begin position="214"/>
        <end position="234"/>
    </location>
</feature>
<keyword evidence="12" id="KW-0129">CBS domain</keyword>
<dbReference type="PANTHER" id="PTHR39188:SF3">
    <property type="entry name" value="STAGE IV SPORULATION PROTEIN FB"/>
    <property type="match status" value="1"/>
</dbReference>
<feature type="binding site" evidence="16">
    <location>
        <position position="193"/>
    </location>
    <ligand>
        <name>Zn(2+)</name>
        <dbReference type="ChEBI" id="CHEBI:29105"/>
        <note>catalytic</note>
    </ligand>
</feature>
<evidence type="ECO:0000313" key="19">
    <source>
        <dbReference type="EMBL" id="NYI03980.1"/>
    </source>
</evidence>
<evidence type="ECO:0000256" key="5">
    <source>
        <dbReference type="ARBA" id="ARBA00022692"/>
    </source>
</evidence>
<evidence type="ECO:0000256" key="1">
    <source>
        <dbReference type="ARBA" id="ARBA00004651"/>
    </source>
</evidence>
<feature type="binding site" evidence="16">
    <location>
        <position position="101"/>
    </location>
    <ligand>
        <name>Zn(2+)</name>
        <dbReference type="ChEBI" id="CHEBI:29105"/>
        <note>catalytic</note>
    </ligand>
</feature>
<keyword evidence="5 14" id="KW-0812">Transmembrane</keyword>
<evidence type="ECO:0000256" key="12">
    <source>
        <dbReference type="ARBA" id="ARBA00023122"/>
    </source>
</evidence>
<evidence type="ECO:0000256" key="10">
    <source>
        <dbReference type="ARBA" id="ARBA00022989"/>
    </source>
</evidence>
<comment type="caution">
    <text evidence="19">The sequence shown here is derived from an EMBL/GenBank/DDBJ whole genome shotgun (WGS) entry which is preliminary data.</text>
</comment>
<keyword evidence="7" id="KW-0677">Repeat</keyword>
<feature type="binding site" evidence="16">
    <location>
        <position position="97"/>
    </location>
    <ligand>
        <name>Zn(2+)</name>
        <dbReference type="ChEBI" id="CHEBI:29105"/>
        <note>catalytic</note>
    </ligand>
</feature>
<evidence type="ECO:0000256" key="15">
    <source>
        <dbReference type="PIRSR" id="PIRSR006404-1"/>
    </source>
</evidence>
<keyword evidence="10 14" id="KW-1133">Transmembrane helix</keyword>
<feature type="active site" evidence="15">
    <location>
        <position position="98"/>
    </location>
</feature>
<evidence type="ECO:0000256" key="3">
    <source>
        <dbReference type="ARBA" id="ARBA00022475"/>
    </source>
</evidence>
<dbReference type="Gene3D" id="3.10.580.10">
    <property type="entry name" value="CBS-domain"/>
    <property type="match status" value="1"/>
</dbReference>
<evidence type="ECO:0000259" key="18">
    <source>
        <dbReference type="Pfam" id="PF02163"/>
    </source>
</evidence>
<dbReference type="InterPro" id="IPR016483">
    <property type="entry name" value="UCP006404_Pept_M50_CBS"/>
</dbReference>
<keyword evidence="4 14" id="KW-0645">Protease</keyword>
<dbReference type="GO" id="GO:0046872">
    <property type="term" value="F:metal ion binding"/>
    <property type="evidence" value="ECO:0007669"/>
    <property type="project" value="UniProtKB-UniRule"/>
</dbReference>
<dbReference type="InterPro" id="IPR046342">
    <property type="entry name" value="CBS_dom_sf"/>
</dbReference>
<proteinExistence type="inferred from homology"/>
<comment type="subcellular location">
    <subcellularLocation>
        <location evidence="1 14">Cell membrane</location>
        <topology evidence="1 14">Multi-pass membrane protein</topology>
    </subcellularLocation>
</comment>
<dbReference type="EMBL" id="JACBZD010000001">
    <property type="protein sequence ID" value="NYI03980.1"/>
    <property type="molecule type" value="Genomic_DNA"/>
</dbReference>
<dbReference type="InterPro" id="IPR008915">
    <property type="entry name" value="Peptidase_M50"/>
</dbReference>
<dbReference type="GO" id="GO:0008237">
    <property type="term" value="F:metallopeptidase activity"/>
    <property type="evidence" value="ECO:0007669"/>
    <property type="project" value="UniProtKB-UniRule"/>
</dbReference>
<feature type="domain" description="Peptidase M50" evidence="18">
    <location>
        <begin position="85"/>
        <end position="158"/>
    </location>
</feature>
<evidence type="ECO:0000256" key="16">
    <source>
        <dbReference type="PIRSR" id="PIRSR006404-2"/>
    </source>
</evidence>
<dbReference type="PANTHER" id="PTHR39188">
    <property type="entry name" value="MEMBRANE-ASSOCIATED ZINC METALLOPROTEASE M50B"/>
    <property type="match status" value="1"/>
</dbReference>
<organism evidence="19 20">
    <name type="scientific">Allostreptomyces psammosilenae</name>
    <dbReference type="NCBI Taxonomy" id="1892865"/>
    <lineage>
        <taxon>Bacteria</taxon>
        <taxon>Bacillati</taxon>
        <taxon>Actinomycetota</taxon>
        <taxon>Actinomycetes</taxon>
        <taxon>Kitasatosporales</taxon>
        <taxon>Streptomycetaceae</taxon>
        <taxon>Allostreptomyces</taxon>
    </lineage>
</organism>
<feature type="transmembrane region" description="Helical" evidence="14">
    <location>
        <begin position="246"/>
        <end position="265"/>
    </location>
</feature>
<evidence type="ECO:0000256" key="4">
    <source>
        <dbReference type="ARBA" id="ARBA00022670"/>
    </source>
</evidence>
<reference evidence="19 20" key="1">
    <citation type="submission" date="2020-07" db="EMBL/GenBank/DDBJ databases">
        <title>Sequencing the genomes of 1000 actinobacteria strains.</title>
        <authorList>
            <person name="Klenk H.-P."/>
        </authorList>
    </citation>
    <scope>NUCLEOTIDE SEQUENCE [LARGE SCALE GENOMIC DNA]</scope>
    <source>
        <strain evidence="19 20">DSM 42178</strain>
    </source>
</reference>
<feature type="region of interest" description="Disordered" evidence="17">
    <location>
        <begin position="1"/>
        <end position="31"/>
    </location>
</feature>
<feature type="transmembrane region" description="Helical" evidence="14">
    <location>
        <begin position="168"/>
        <end position="187"/>
    </location>
</feature>
<dbReference type="GO" id="GO:0006508">
    <property type="term" value="P:proteolysis"/>
    <property type="evidence" value="ECO:0007669"/>
    <property type="project" value="UniProtKB-KW"/>
</dbReference>
<keyword evidence="8 14" id="KW-0378">Hydrolase</keyword>
<keyword evidence="11 14" id="KW-0482">Metalloprotease</keyword>
<dbReference type="RefSeq" id="WP_179812952.1">
    <property type="nucleotide sequence ID" value="NZ_JACBZD010000001.1"/>
</dbReference>
<dbReference type="CDD" id="cd06164">
    <property type="entry name" value="S2P-M50_SpoIVFB_CBS"/>
    <property type="match status" value="1"/>
</dbReference>
<sequence length="410" mass="43087">MTEASGGDSRPNGRPDKPGRGTPPGASGDPTRPFGAILLGRPFRVPVYVAPSWFLVALLIAYVFGGQIEQAMPELGALSYLIGAFFAVAFYASVLVHELAHTVVALRYGLPVRRIRLQFLGGASEIEREADAPGREFLLSGAGPALSVVLTGLFWLAAQAVTAGTVPYALLTALMAANLIVSVFNLLPGLPLDGGRMLAAVVWWITGNRMTGTVAAAWIGRLLAVAVVVAVPAIGSATGAARESDLFTVDVLIAVILGVVLWSGSDGALRRARLRENLPRLTARALTRRAEPVATDLPLAEALRRAEQARAGALVVVDADGAPTALVSEAAIGEVPEHRRPWVAVGTLAQPLEPAMRVPAELAGEELLAALRARPSSEYLVVEPGGGFYGVLSVLDVNRAFRAAMARPRR</sequence>
<evidence type="ECO:0000256" key="6">
    <source>
        <dbReference type="ARBA" id="ARBA00022723"/>
    </source>
</evidence>
<comment type="cofactor">
    <cofactor evidence="14 16">
        <name>Zn(2+)</name>
        <dbReference type="ChEBI" id="CHEBI:29105"/>
    </cofactor>
    <text evidence="14 16">Binds 1 zinc ion per subunit.</text>
</comment>
<feature type="transmembrane region" description="Helical" evidence="14">
    <location>
        <begin position="137"/>
        <end position="156"/>
    </location>
</feature>
<evidence type="ECO:0000256" key="7">
    <source>
        <dbReference type="ARBA" id="ARBA00022737"/>
    </source>
</evidence>
<accession>A0A852ZRS4</accession>
<comment type="similarity">
    <text evidence="2 14">Belongs to the peptidase M50B family.</text>
</comment>
<dbReference type="Proteomes" id="UP000567795">
    <property type="component" value="Unassembled WGS sequence"/>
</dbReference>
<feature type="transmembrane region" description="Helical" evidence="14">
    <location>
        <begin position="77"/>
        <end position="106"/>
    </location>
</feature>
<protein>
    <recommendedName>
        <fullName evidence="14">Zinc metalloprotease</fullName>
    </recommendedName>
</protein>
<evidence type="ECO:0000256" key="13">
    <source>
        <dbReference type="ARBA" id="ARBA00023136"/>
    </source>
</evidence>
<evidence type="ECO:0000256" key="17">
    <source>
        <dbReference type="SAM" id="MobiDB-lite"/>
    </source>
</evidence>
<keyword evidence="9 14" id="KW-0862">Zinc</keyword>
<keyword evidence="20" id="KW-1185">Reference proteome</keyword>
<evidence type="ECO:0000256" key="14">
    <source>
        <dbReference type="PIRNR" id="PIRNR006404"/>
    </source>
</evidence>
<feature type="domain" description="Peptidase M50" evidence="18">
    <location>
        <begin position="159"/>
        <end position="223"/>
    </location>
</feature>